<gene>
    <name evidence="1" type="ORF">A6X21_15305</name>
</gene>
<proteinExistence type="predicted"/>
<evidence type="ECO:0000313" key="2">
    <source>
        <dbReference type="Proteomes" id="UP000094828"/>
    </source>
</evidence>
<protein>
    <submittedName>
        <fullName evidence="1">Uncharacterized protein</fullName>
    </submittedName>
</protein>
<reference evidence="1 2" key="1">
    <citation type="submission" date="2016-05" db="EMBL/GenBank/DDBJ databases">
        <title>Genomic and physiological characterization of Planctopirus sp. isolated from fresh water lake.</title>
        <authorList>
            <person name="Subhash Y."/>
            <person name="Ramana C."/>
        </authorList>
    </citation>
    <scope>NUCLEOTIDE SEQUENCE [LARGE SCALE GENOMIC DNA]</scope>
    <source>
        <strain evidence="1 2">JC280</strain>
    </source>
</reference>
<dbReference type="Proteomes" id="UP000094828">
    <property type="component" value="Unassembled WGS sequence"/>
</dbReference>
<dbReference type="EMBL" id="LYDR01000004">
    <property type="protein sequence ID" value="ODA36710.1"/>
    <property type="molecule type" value="Genomic_DNA"/>
</dbReference>
<organism evidence="1 2">
    <name type="scientific">Planctopirus hydrillae</name>
    <dbReference type="NCBI Taxonomy" id="1841610"/>
    <lineage>
        <taxon>Bacteria</taxon>
        <taxon>Pseudomonadati</taxon>
        <taxon>Planctomycetota</taxon>
        <taxon>Planctomycetia</taxon>
        <taxon>Planctomycetales</taxon>
        <taxon>Planctomycetaceae</taxon>
        <taxon>Planctopirus</taxon>
    </lineage>
</organism>
<accession>A0A1C3ETW2</accession>
<keyword evidence="2" id="KW-1185">Reference proteome</keyword>
<evidence type="ECO:0000313" key="1">
    <source>
        <dbReference type="EMBL" id="ODA36710.1"/>
    </source>
</evidence>
<name>A0A1C3ETW2_9PLAN</name>
<sequence>MFTHNELYAWDTPDKVEERGEINRDQPIGFFRSFPFASELAKRAENSDLTVPTITFKDVTSNACFAIWSEVPGVYVLWLPSVVMFADGVADTAGIERCVSLFFAGRLDEVEWQMAKLGNN</sequence>
<comment type="caution">
    <text evidence="1">The sequence shown here is derived from an EMBL/GenBank/DDBJ whole genome shotgun (WGS) entry which is preliminary data.</text>
</comment>
<dbReference type="AlphaFoldDB" id="A0A1C3ETW2"/>